<gene>
    <name evidence="1" type="ORF">ABLG96_10250</name>
</gene>
<accession>A0AAU8DUA9</accession>
<protein>
    <recommendedName>
        <fullName evidence="2">Recombinase zinc beta ribbon domain-containing protein</fullName>
    </recommendedName>
</protein>
<proteinExistence type="predicted"/>
<sequence length="207" mass="23024">MLLIPTTHKDAAGNLGRFTQAQFEMWRAVIERTRVERRPAGDYLLAGRLYPTCGVKFRGRYGMVEDRTTHYECQERTNRNVLAADRKCVDANIVAAEIEAAVWKTVRDSLTTPEMLANVVATSSVGSGVDGMEQIKAMSVQIEKLELELVQEFRQLSKMGYNASISAKMLSEKKAGLDAAKTACGRLRPRTIQGVRRARGKTGRPDC</sequence>
<dbReference type="RefSeq" id="WP_353651224.1">
    <property type="nucleotide sequence ID" value="NZ_CP159218.1"/>
</dbReference>
<dbReference type="AlphaFoldDB" id="A0AAU8DUA9"/>
<evidence type="ECO:0008006" key="2">
    <source>
        <dbReference type="Google" id="ProtNLM"/>
    </source>
</evidence>
<evidence type="ECO:0000313" key="1">
    <source>
        <dbReference type="EMBL" id="XCG65619.1"/>
    </source>
</evidence>
<reference evidence="1" key="1">
    <citation type="submission" date="2024-05" db="EMBL/GenBank/DDBJ databases">
        <authorList>
            <person name="Cai S.Y."/>
            <person name="Jin L.M."/>
            <person name="Li H.R."/>
        </authorList>
    </citation>
    <scope>NUCLEOTIDE SEQUENCE</scope>
    <source>
        <strain evidence="1">A5-74</strain>
    </source>
</reference>
<dbReference type="EMBL" id="CP159218">
    <property type="protein sequence ID" value="XCG65619.1"/>
    <property type="molecule type" value="Genomic_DNA"/>
</dbReference>
<organism evidence="1">
    <name type="scientific">Nakamurella sp. A5-74</name>
    <dbReference type="NCBI Taxonomy" id="3158264"/>
    <lineage>
        <taxon>Bacteria</taxon>
        <taxon>Bacillati</taxon>
        <taxon>Actinomycetota</taxon>
        <taxon>Actinomycetes</taxon>
        <taxon>Nakamurellales</taxon>
        <taxon>Nakamurellaceae</taxon>
        <taxon>Nakamurella</taxon>
    </lineage>
</organism>
<name>A0AAU8DUA9_9ACTN</name>